<gene>
    <name evidence="1" type="ORF">JK359_36390</name>
</gene>
<comment type="caution">
    <text evidence="1">The sequence shown here is derived from an EMBL/GenBank/DDBJ whole genome shotgun (WGS) entry which is preliminary data.</text>
</comment>
<dbReference type="RefSeq" id="WP_201843919.1">
    <property type="nucleotide sequence ID" value="NZ_JAERRK010000031.1"/>
</dbReference>
<keyword evidence="2" id="KW-1185">Reference proteome</keyword>
<dbReference type="NCBIfam" id="NF042934">
    <property type="entry name" value="cis_reg_atten"/>
    <property type="match status" value="1"/>
</dbReference>
<sequence length="46" mass="4998">MTVRLKTVGGRAGRAPSCAPPWCAPLLTSRRHIDLLRVCSAIGPRR</sequence>
<dbReference type="InterPro" id="IPR049979">
    <property type="entry name" value="Cys_resp_CS_actino"/>
</dbReference>
<accession>A0A937JPZ3</accession>
<name>A0A937JPZ3_9ACTN</name>
<organism evidence="1 2">
    <name type="scientific">Streptomyces actinomycinicus</name>
    <dbReference type="NCBI Taxonomy" id="1695166"/>
    <lineage>
        <taxon>Bacteria</taxon>
        <taxon>Bacillati</taxon>
        <taxon>Actinomycetota</taxon>
        <taxon>Actinomycetes</taxon>
        <taxon>Kitasatosporales</taxon>
        <taxon>Streptomycetaceae</taxon>
        <taxon>Streptomyces</taxon>
    </lineage>
</organism>
<dbReference type="EMBL" id="JAERRK010000031">
    <property type="protein sequence ID" value="MBL1087369.1"/>
    <property type="molecule type" value="Genomic_DNA"/>
</dbReference>
<evidence type="ECO:0000313" key="2">
    <source>
        <dbReference type="Proteomes" id="UP000661858"/>
    </source>
</evidence>
<evidence type="ECO:0000313" key="1">
    <source>
        <dbReference type="EMBL" id="MBL1087369.1"/>
    </source>
</evidence>
<dbReference type="AlphaFoldDB" id="A0A937JPZ3"/>
<dbReference type="Proteomes" id="UP000661858">
    <property type="component" value="Unassembled WGS sequence"/>
</dbReference>
<reference evidence="1" key="1">
    <citation type="submission" date="2021-01" db="EMBL/GenBank/DDBJ databases">
        <title>WGS of actinomycetes isolated from Thailand.</title>
        <authorList>
            <person name="Thawai C."/>
        </authorList>
    </citation>
    <scope>NUCLEOTIDE SEQUENCE</scope>
    <source>
        <strain evidence="1">RCU-197</strain>
    </source>
</reference>
<protein>
    <submittedName>
        <fullName evidence="1">Uncharacterized protein</fullName>
    </submittedName>
</protein>
<proteinExistence type="predicted"/>